<evidence type="ECO:0000313" key="4">
    <source>
        <dbReference type="Proteomes" id="UP000001554"/>
    </source>
</evidence>
<dbReference type="Gene3D" id="2.170.150.10">
    <property type="entry name" value="Metal Binding Protein, Guanine Nucleotide Exchange Factor, Chain A"/>
    <property type="match status" value="1"/>
</dbReference>
<dbReference type="PROSITE" id="PS51797">
    <property type="entry name" value="TCTP_3"/>
    <property type="match status" value="1"/>
</dbReference>
<dbReference type="InterPro" id="IPR034737">
    <property type="entry name" value="TCTP"/>
</dbReference>
<dbReference type="Pfam" id="PF00838">
    <property type="entry name" value="TCTP"/>
    <property type="match status" value="1"/>
</dbReference>
<reference evidence="5" key="2">
    <citation type="submission" date="2025-08" db="UniProtKB">
        <authorList>
            <consortium name="RefSeq"/>
        </authorList>
    </citation>
    <scope>IDENTIFICATION</scope>
    <source>
        <strain evidence="5">S238N-H82</strain>
        <tissue evidence="5">Testes</tissue>
    </source>
</reference>
<evidence type="ECO:0000256" key="2">
    <source>
        <dbReference type="SAM" id="SignalP"/>
    </source>
</evidence>
<comment type="similarity">
    <text evidence="1">Belongs to the TCTP family.</text>
</comment>
<feature type="chain" id="PRO_5039906017" evidence="2">
    <location>
        <begin position="23"/>
        <end position="220"/>
    </location>
</feature>
<dbReference type="GeneID" id="118428296"/>
<dbReference type="PANTHER" id="PTHR11991">
    <property type="entry name" value="TRANSLATIONALLY CONTROLLED TUMOR PROTEIN-RELATED"/>
    <property type="match status" value="1"/>
</dbReference>
<evidence type="ECO:0000313" key="5">
    <source>
        <dbReference type="RefSeq" id="XP_035694214.1"/>
    </source>
</evidence>
<dbReference type="InterPro" id="IPR011057">
    <property type="entry name" value="Mss4-like_sf"/>
</dbReference>
<organism evidence="4 5">
    <name type="scientific">Branchiostoma floridae</name>
    <name type="common">Florida lancelet</name>
    <name type="synonym">Amphioxus</name>
    <dbReference type="NCBI Taxonomy" id="7739"/>
    <lineage>
        <taxon>Eukaryota</taxon>
        <taxon>Metazoa</taxon>
        <taxon>Chordata</taxon>
        <taxon>Cephalochordata</taxon>
        <taxon>Leptocardii</taxon>
        <taxon>Amphioxiformes</taxon>
        <taxon>Branchiostomatidae</taxon>
        <taxon>Branchiostoma</taxon>
    </lineage>
</organism>
<dbReference type="Proteomes" id="UP000001554">
    <property type="component" value="Chromosome 12"/>
</dbReference>
<gene>
    <name evidence="5" type="primary">LOC118428296</name>
</gene>
<evidence type="ECO:0000256" key="1">
    <source>
        <dbReference type="PROSITE-ProRule" id="PRU01133"/>
    </source>
</evidence>
<reference evidence="4" key="1">
    <citation type="journal article" date="2020" name="Nat. Ecol. Evol.">
        <title>Deeply conserved synteny resolves early events in vertebrate evolution.</title>
        <authorList>
            <person name="Simakov O."/>
            <person name="Marletaz F."/>
            <person name="Yue J.X."/>
            <person name="O'Connell B."/>
            <person name="Jenkins J."/>
            <person name="Brandt A."/>
            <person name="Calef R."/>
            <person name="Tung C.H."/>
            <person name="Huang T.K."/>
            <person name="Schmutz J."/>
            <person name="Satoh N."/>
            <person name="Yu J.K."/>
            <person name="Putnam N.H."/>
            <person name="Green R.E."/>
            <person name="Rokhsar D.S."/>
        </authorList>
    </citation>
    <scope>NUCLEOTIDE SEQUENCE [LARGE SCALE GENOMIC DNA]</scope>
    <source>
        <strain evidence="4">S238N-H82</strain>
    </source>
</reference>
<feature type="signal peptide" evidence="2">
    <location>
        <begin position="1"/>
        <end position="22"/>
    </location>
</feature>
<protein>
    <submittedName>
        <fullName evidence="5">Translationally-controlled tumor protein homolog isoform X2</fullName>
    </submittedName>
</protein>
<evidence type="ECO:0000259" key="3">
    <source>
        <dbReference type="PROSITE" id="PS51797"/>
    </source>
</evidence>
<name>A0A9J7M655_BRAFL</name>
<dbReference type="RefSeq" id="XP_035694214.1">
    <property type="nucleotide sequence ID" value="XM_035838321.1"/>
</dbReference>
<sequence length="220" mass="24821">MKSMKTTLFLSLLAGTLLSSSGQGSSVATRARFRAVREKINLLGEILEQIEQVADMAAHRELKDTLTAGRRTSHRIRQQPSKLIIYKDVLTGEDMFTNRNKITVRDDRFYEVECKTVKMSFDVDDSFIGGNRNAEVEDGGKSEPGKIGCDIVVASKLESASLIHTEGDYRGYLKKYTKNMLKYLQKNKPGRVEGFKAAAQAWAQLVLPDNFKNWKFFTVK</sequence>
<proteinExistence type="inferred from homology"/>
<dbReference type="PANTHER" id="PTHR11991:SF0">
    <property type="entry name" value="TRANSLATIONALLY-CONTROLLED TUMOR PROTEIN"/>
    <property type="match status" value="1"/>
</dbReference>
<accession>A0A9J7M655</accession>
<feature type="domain" description="TCTP" evidence="3">
    <location>
        <begin position="83"/>
        <end position="220"/>
    </location>
</feature>
<dbReference type="InterPro" id="IPR011323">
    <property type="entry name" value="Mss4/transl-control_tumour"/>
</dbReference>
<dbReference type="SUPFAM" id="SSF51316">
    <property type="entry name" value="Mss4-like"/>
    <property type="match status" value="1"/>
</dbReference>
<keyword evidence="4" id="KW-1185">Reference proteome</keyword>
<dbReference type="InterPro" id="IPR018105">
    <property type="entry name" value="Translational_control_tumour_p"/>
</dbReference>
<dbReference type="AlphaFoldDB" id="A0A9J7M655"/>
<keyword evidence="2" id="KW-0732">Signal</keyword>